<evidence type="ECO:0000313" key="3">
    <source>
        <dbReference type="EMBL" id="CDW90981.1"/>
    </source>
</evidence>
<evidence type="ECO:0000259" key="2">
    <source>
        <dbReference type="PROSITE" id="PS51677"/>
    </source>
</evidence>
<dbReference type="CDD" id="cd10917">
    <property type="entry name" value="CE4_NodB_like_6s_7s"/>
    <property type="match status" value="1"/>
</dbReference>
<gene>
    <name evidence="3" type="primary">Contig2242.g2406</name>
    <name evidence="3" type="ORF">STYLEM_20129</name>
</gene>
<dbReference type="InterPro" id="IPR050248">
    <property type="entry name" value="Polysacc_deacetylase_ArnD"/>
</dbReference>
<reference evidence="3 4" key="1">
    <citation type="submission" date="2014-06" db="EMBL/GenBank/DDBJ databases">
        <authorList>
            <person name="Swart Estienne"/>
        </authorList>
    </citation>
    <scope>NUCLEOTIDE SEQUENCE [LARGE SCALE GENOMIC DNA]</scope>
    <source>
        <strain evidence="3 4">130c</strain>
    </source>
</reference>
<dbReference type="Gene3D" id="3.20.20.370">
    <property type="entry name" value="Glycoside hydrolase/deacetylase"/>
    <property type="match status" value="1"/>
</dbReference>
<dbReference type="InterPro" id="IPR011330">
    <property type="entry name" value="Glyco_hydro/deAcase_b/a-brl"/>
</dbReference>
<keyword evidence="1" id="KW-0732">Signal</keyword>
<dbReference type="AlphaFoldDB" id="A0A078B9U7"/>
<dbReference type="EMBL" id="CCKQ01018976">
    <property type="protein sequence ID" value="CDW90981.1"/>
    <property type="molecule type" value="Genomic_DNA"/>
</dbReference>
<accession>A0A078B9U7</accession>
<dbReference type="SUPFAM" id="SSF88713">
    <property type="entry name" value="Glycoside hydrolase/deacetylase"/>
    <property type="match status" value="1"/>
</dbReference>
<sequence length="260" mass="29092">MRSSLTLILPLLLAGICQVQLQSTYPIYQIIGDISALSEDAQASVQSVRDEDFEFAQRRPDSVKINGNPDCNRVAITLDEGPGENTQKLLDILEQYQVKATFFVVGSHIADYKDVLIKAYEQGHTIGAHSWDHRDYRTLSEDELQDDISKTENEIKDAIGVVPNLVRPPYATINDAVVDVLDKNNVKTILWSLDSQDGVVKDPQTLAEQILKEVRPGEIILLHHYQSTVDVLPLLIEGLQAQQFALATVDQLLEIEAYKQ</sequence>
<evidence type="ECO:0000313" key="4">
    <source>
        <dbReference type="Proteomes" id="UP000039865"/>
    </source>
</evidence>
<name>A0A078B9U7_STYLE</name>
<dbReference type="GO" id="GO:0005975">
    <property type="term" value="P:carbohydrate metabolic process"/>
    <property type="evidence" value="ECO:0007669"/>
    <property type="project" value="InterPro"/>
</dbReference>
<keyword evidence="4" id="KW-1185">Reference proteome</keyword>
<dbReference type="InParanoid" id="A0A078B9U7"/>
<evidence type="ECO:0000256" key="1">
    <source>
        <dbReference type="SAM" id="SignalP"/>
    </source>
</evidence>
<dbReference type="OMA" id="VLFHNNA"/>
<organism evidence="3 4">
    <name type="scientific">Stylonychia lemnae</name>
    <name type="common">Ciliate</name>
    <dbReference type="NCBI Taxonomy" id="5949"/>
    <lineage>
        <taxon>Eukaryota</taxon>
        <taxon>Sar</taxon>
        <taxon>Alveolata</taxon>
        <taxon>Ciliophora</taxon>
        <taxon>Intramacronucleata</taxon>
        <taxon>Spirotrichea</taxon>
        <taxon>Stichotrichia</taxon>
        <taxon>Sporadotrichida</taxon>
        <taxon>Oxytrichidae</taxon>
        <taxon>Stylonychinae</taxon>
        <taxon>Stylonychia</taxon>
    </lineage>
</organism>
<proteinExistence type="predicted"/>
<dbReference type="Pfam" id="PF01522">
    <property type="entry name" value="Polysacc_deac_1"/>
    <property type="match status" value="1"/>
</dbReference>
<dbReference type="InterPro" id="IPR002509">
    <property type="entry name" value="NODB_dom"/>
</dbReference>
<dbReference type="GO" id="GO:0004099">
    <property type="term" value="F:chitin deacetylase activity"/>
    <property type="evidence" value="ECO:0007669"/>
    <property type="project" value="UniProtKB-ARBA"/>
</dbReference>
<feature type="signal peptide" evidence="1">
    <location>
        <begin position="1"/>
        <end position="21"/>
    </location>
</feature>
<feature type="chain" id="PRO_5001729903" evidence="1">
    <location>
        <begin position="22"/>
        <end position="260"/>
    </location>
</feature>
<dbReference type="Proteomes" id="UP000039865">
    <property type="component" value="Unassembled WGS sequence"/>
</dbReference>
<feature type="domain" description="NodB homology" evidence="2">
    <location>
        <begin position="72"/>
        <end position="247"/>
    </location>
</feature>
<dbReference type="PANTHER" id="PTHR10587">
    <property type="entry name" value="GLYCOSYL TRANSFERASE-RELATED"/>
    <property type="match status" value="1"/>
</dbReference>
<dbReference type="OrthoDB" id="337644at2759"/>
<dbReference type="PROSITE" id="PS51677">
    <property type="entry name" value="NODB"/>
    <property type="match status" value="1"/>
</dbReference>
<protein>
    <submittedName>
        <fullName evidence="3">Polysaccharide deacetylase</fullName>
    </submittedName>
</protein>